<feature type="chain" id="PRO_5010565422" description="DUF5050 domain-containing protein" evidence="1">
    <location>
        <begin position="32"/>
        <end position="255"/>
    </location>
</feature>
<evidence type="ECO:0008006" key="4">
    <source>
        <dbReference type="Google" id="ProtNLM"/>
    </source>
</evidence>
<reference evidence="2 3" key="1">
    <citation type="submission" date="2016-11" db="EMBL/GenBank/DDBJ databases">
        <title>Draft Genome Sequences of Nine Cyanobacterial Strains from Diverse Habitats.</title>
        <authorList>
            <person name="Zhu T."/>
            <person name="Hou S."/>
            <person name="Lu X."/>
            <person name="Hess W.R."/>
        </authorList>
    </citation>
    <scope>NUCLEOTIDE SEQUENCE [LARGE SCALE GENOMIC DNA]</scope>
    <source>
        <strain evidence="2 3">NIES-592</strain>
    </source>
</reference>
<accession>A0A1U7GWY5</accession>
<dbReference type="Proteomes" id="UP000186391">
    <property type="component" value="Unassembled WGS sequence"/>
</dbReference>
<dbReference type="OrthoDB" id="574433at2"/>
<evidence type="ECO:0000313" key="2">
    <source>
        <dbReference type="EMBL" id="OKH12810.1"/>
    </source>
</evidence>
<dbReference type="EMBL" id="MRCA01000009">
    <property type="protein sequence ID" value="OKH12810.1"/>
    <property type="molecule type" value="Genomic_DNA"/>
</dbReference>
<keyword evidence="1" id="KW-0732">Signal</keyword>
<sequence>MNFLQFRLYHKGSLKLAFVSLSCLLFFSPLAKTQAEIKKESTLVSNLNHSLIQLTQKQVCPSAQLLPKRIFETDKYYVYICRGDEKSSLGYYVQIYKNSGSKITIPVSNKVGEAYFAKDTGVIYTVTPYELVVTKFSKRNSLVLRDKVNHAIAADGQSLVKGCPEDNTSFVEAATKNYIVYICGRETPDTYIALTKNGTSIITLPLLSNYNSSAKAEDSEYIAIKGKTRYLLNRKMLRVSRDGRNLFKEKVLYWH</sequence>
<evidence type="ECO:0000313" key="3">
    <source>
        <dbReference type="Proteomes" id="UP000186391"/>
    </source>
</evidence>
<gene>
    <name evidence="2" type="ORF">NIES592_16450</name>
</gene>
<feature type="signal peptide" evidence="1">
    <location>
        <begin position="1"/>
        <end position="31"/>
    </location>
</feature>
<comment type="caution">
    <text evidence="2">The sequence shown here is derived from an EMBL/GenBank/DDBJ whole genome shotgun (WGS) entry which is preliminary data.</text>
</comment>
<evidence type="ECO:0000256" key="1">
    <source>
        <dbReference type="SAM" id="SignalP"/>
    </source>
</evidence>
<dbReference type="AlphaFoldDB" id="A0A1U7GWY5"/>
<protein>
    <recommendedName>
        <fullName evidence="4">DUF5050 domain-containing protein</fullName>
    </recommendedName>
</protein>
<proteinExistence type="predicted"/>
<name>A0A1U7GWY5_9CYAN</name>
<organism evidence="2 3">
    <name type="scientific">Fischerella major NIES-592</name>
    <dbReference type="NCBI Taxonomy" id="210994"/>
    <lineage>
        <taxon>Bacteria</taxon>
        <taxon>Bacillati</taxon>
        <taxon>Cyanobacteriota</taxon>
        <taxon>Cyanophyceae</taxon>
        <taxon>Nostocales</taxon>
        <taxon>Hapalosiphonaceae</taxon>
        <taxon>Fischerella</taxon>
    </lineage>
</organism>
<dbReference type="RefSeq" id="WP_062244960.1">
    <property type="nucleotide sequence ID" value="NZ_MRCA01000009.1"/>
</dbReference>
<keyword evidence="3" id="KW-1185">Reference proteome</keyword>